<evidence type="ECO:0000313" key="2">
    <source>
        <dbReference type="EMBL" id="PMD12664.1"/>
    </source>
</evidence>
<feature type="compositionally biased region" description="Polar residues" evidence="1">
    <location>
        <begin position="27"/>
        <end position="37"/>
    </location>
</feature>
<reference evidence="2 3" key="1">
    <citation type="submission" date="2016-05" db="EMBL/GenBank/DDBJ databases">
        <title>A degradative enzymes factory behind the ericoid mycorrhizal symbiosis.</title>
        <authorList>
            <consortium name="DOE Joint Genome Institute"/>
            <person name="Martino E."/>
            <person name="Morin E."/>
            <person name="Grelet G."/>
            <person name="Kuo A."/>
            <person name="Kohler A."/>
            <person name="Daghino S."/>
            <person name="Barry K."/>
            <person name="Choi C."/>
            <person name="Cichocki N."/>
            <person name="Clum A."/>
            <person name="Copeland A."/>
            <person name="Hainaut M."/>
            <person name="Haridas S."/>
            <person name="Labutti K."/>
            <person name="Lindquist E."/>
            <person name="Lipzen A."/>
            <person name="Khouja H.-R."/>
            <person name="Murat C."/>
            <person name="Ohm R."/>
            <person name="Olson A."/>
            <person name="Spatafora J."/>
            <person name="Veneault-Fourrey C."/>
            <person name="Henrissat B."/>
            <person name="Grigoriev I."/>
            <person name="Martin F."/>
            <person name="Perotto S."/>
        </authorList>
    </citation>
    <scope>NUCLEOTIDE SEQUENCE [LARGE SCALE GENOMIC DNA]</scope>
    <source>
        <strain evidence="2 3">UAMH 7357</strain>
    </source>
</reference>
<keyword evidence="3" id="KW-1185">Reference proteome</keyword>
<dbReference type="EMBL" id="KZ613545">
    <property type="protein sequence ID" value="PMD12664.1"/>
    <property type="molecule type" value="Genomic_DNA"/>
</dbReference>
<proteinExistence type="predicted"/>
<evidence type="ECO:0000256" key="1">
    <source>
        <dbReference type="SAM" id="MobiDB-lite"/>
    </source>
</evidence>
<gene>
    <name evidence="2" type="ORF">NA56DRAFT_479227</name>
</gene>
<dbReference type="Proteomes" id="UP000235672">
    <property type="component" value="Unassembled WGS sequence"/>
</dbReference>
<dbReference type="AlphaFoldDB" id="A0A2J6PF78"/>
<accession>A0A2J6PF78</accession>
<evidence type="ECO:0000313" key="3">
    <source>
        <dbReference type="Proteomes" id="UP000235672"/>
    </source>
</evidence>
<feature type="region of interest" description="Disordered" evidence="1">
    <location>
        <begin position="27"/>
        <end position="52"/>
    </location>
</feature>
<name>A0A2J6PF78_9HELO</name>
<organism evidence="2 3">
    <name type="scientific">Hyaloscypha hepaticicola</name>
    <dbReference type="NCBI Taxonomy" id="2082293"/>
    <lineage>
        <taxon>Eukaryota</taxon>
        <taxon>Fungi</taxon>
        <taxon>Dikarya</taxon>
        <taxon>Ascomycota</taxon>
        <taxon>Pezizomycotina</taxon>
        <taxon>Leotiomycetes</taxon>
        <taxon>Helotiales</taxon>
        <taxon>Hyaloscyphaceae</taxon>
        <taxon>Hyaloscypha</taxon>
    </lineage>
</organism>
<sequence length="136" mass="14693">MLPPHRIKHRFYVLHFFLAPSLSPRTLPSTQRNYSNKTATAATTEPKPIDTRSALEPEVVDLALPALVVDEPVAPAPLLLELEVPAVPEVLPVLPVPPVLPEVPPDVASPGRLTVAWAARALKAARVLFVAGLVFH</sequence>
<protein>
    <submittedName>
        <fullName evidence="2">Uncharacterized protein</fullName>
    </submittedName>
</protein>